<evidence type="ECO:0000313" key="3">
    <source>
        <dbReference type="Proteomes" id="UP001189429"/>
    </source>
</evidence>
<comment type="caution">
    <text evidence="2">The sequence shown here is derived from an EMBL/GenBank/DDBJ whole genome shotgun (WGS) entry which is preliminary data.</text>
</comment>
<protein>
    <submittedName>
        <fullName evidence="2">Uncharacterized protein</fullName>
    </submittedName>
</protein>
<sequence>MSEQQAETRPASQETNSQTLETPGGEDPPYQGPLDCRPDCRNPECEARHLDVVERQRWNPEAGFRYPREPKLVVTASRDMGRTASTWVFNAVRLLFRQAHEACDSYWIRALSPQRLRQRMATGAHVLVKTHEWTDNITEEQFRAVAPLFTHVVVSIRDGFPPDPDWMKVATHVTRFEDIVAHDGGGRSIGALTVLRSLADHLGLEGLSDADLRAVDSELMHLPIPGDQTTKFWSFHARRGGRPQSTAAVAPQ</sequence>
<dbReference type="EMBL" id="CAUYUJ010009435">
    <property type="protein sequence ID" value="CAK0826773.1"/>
    <property type="molecule type" value="Genomic_DNA"/>
</dbReference>
<organism evidence="2 3">
    <name type="scientific">Prorocentrum cordatum</name>
    <dbReference type="NCBI Taxonomy" id="2364126"/>
    <lineage>
        <taxon>Eukaryota</taxon>
        <taxon>Sar</taxon>
        <taxon>Alveolata</taxon>
        <taxon>Dinophyceae</taxon>
        <taxon>Prorocentrales</taxon>
        <taxon>Prorocentraceae</taxon>
        <taxon>Prorocentrum</taxon>
    </lineage>
</organism>
<evidence type="ECO:0000313" key="2">
    <source>
        <dbReference type="EMBL" id="CAK0826773.1"/>
    </source>
</evidence>
<reference evidence="2" key="1">
    <citation type="submission" date="2023-10" db="EMBL/GenBank/DDBJ databases">
        <authorList>
            <person name="Chen Y."/>
            <person name="Shah S."/>
            <person name="Dougan E. K."/>
            <person name="Thang M."/>
            <person name="Chan C."/>
        </authorList>
    </citation>
    <scope>NUCLEOTIDE SEQUENCE [LARGE SCALE GENOMIC DNA]</scope>
</reference>
<feature type="compositionally biased region" description="Polar residues" evidence="1">
    <location>
        <begin position="1"/>
        <end position="21"/>
    </location>
</feature>
<dbReference type="Proteomes" id="UP001189429">
    <property type="component" value="Unassembled WGS sequence"/>
</dbReference>
<name>A0ABN9S543_9DINO</name>
<evidence type="ECO:0000256" key="1">
    <source>
        <dbReference type="SAM" id="MobiDB-lite"/>
    </source>
</evidence>
<accession>A0ABN9S543</accession>
<proteinExistence type="predicted"/>
<feature type="region of interest" description="Disordered" evidence="1">
    <location>
        <begin position="1"/>
        <end position="36"/>
    </location>
</feature>
<keyword evidence="3" id="KW-1185">Reference proteome</keyword>
<gene>
    <name evidence="2" type="ORF">PCOR1329_LOCUS26485</name>
</gene>